<gene>
    <name evidence="2" type="ORF">K5V21_16370</name>
</gene>
<feature type="transmembrane region" description="Helical" evidence="1">
    <location>
        <begin position="431"/>
        <end position="459"/>
    </location>
</feature>
<keyword evidence="1" id="KW-0472">Membrane</keyword>
<protein>
    <recommendedName>
        <fullName evidence="4">ABC transporter permease</fullName>
    </recommendedName>
</protein>
<proteinExistence type="predicted"/>
<evidence type="ECO:0000313" key="3">
    <source>
        <dbReference type="Proteomes" id="UP001299068"/>
    </source>
</evidence>
<feature type="transmembrane region" description="Helical" evidence="1">
    <location>
        <begin position="500"/>
        <end position="521"/>
    </location>
</feature>
<name>A0ABS7L1V4_CLOSR</name>
<feature type="transmembrane region" description="Helical" evidence="1">
    <location>
        <begin position="189"/>
        <end position="207"/>
    </location>
</feature>
<feature type="transmembrane region" description="Helical" evidence="1">
    <location>
        <begin position="75"/>
        <end position="98"/>
    </location>
</feature>
<evidence type="ECO:0000313" key="2">
    <source>
        <dbReference type="EMBL" id="MBY0757020.1"/>
    </source>
</evidence>
<feature type="transmembrane region" description="Helical" evidence="1">
    <location>
        <begin position="246"/>
        <end position="267"/>
    </location>
</feature>
<organism evidence="2 3">
    <name type="scientific">Clostridium sardiniense</name>
    <name type="common">Clostridium absonum</name>
    <dbReference type="NCBI Taxonomy" id="29369"/>
    <lineage>
        <taxon>Bacteria</taxon>
        <taxon>Bacillati</taxon>
        <taxon>Bacillota</taxon>
        <taxon>Clostridia</taxon>
        <taxon>Eubacteriales</taxon>
        <taxon>Clostridiaceae</taxon>
        <taxon>Clostridium</taxon>
    </lineage>
</organism>
<dbReference type="RefSeq" id="WP_221862192.1">
    <property type="nucleotide sequence ID" value="NZ_JAIKTU010000015.1"/>
</dbReference>
<feature type="transmembrane region" description="Helical" evidence="1">
    <location>
        <begin position="356"/>
        <end position="380"/>
    </location>
</feature>
<feature type="transmembrane region" description="Helical" evidence="1">
    <location>
        <begin position="471"/>
        <end position="494"/>
    </location>
</feature>
<keyword evidence="1" id="KW-0812">Transmembrane</keyword>
<feature type="transmembrane region" description="Helical" evidence="1">
    <location>
        <begin position="314"/>
        <end position="336"/>
    </location>
</feature>
<accession>A0ABS7L1V4</accession>
<evidence type="ECO:0008006" key="4">
    <source>
        <dbReference type="Google" id="ProtNLM"/>
    </source>
</evidence>
<evidence type="ECO:0000256" key="1">
    <source>
        <dbReference type="SAM" id="Phobius"/>
    </source>
</evidence>
<dbReference type="Proteomes" id="UP001299068">
    <property type="component" value="Unassembled WGS sequence"/>
</dbReference>
<feature type="transmembrane region" description="Helical" evidence="1">
    <location>
        <begin position="119"/>
        <end position="143"/>
    </location>
</feature>
<feature type="transmembrane region" description="Helical" evidence="1">
    <location>
        <begin position="149"/>
        <end position="177"/>
    </location>
</feature>
<dbReference type="EMBL" id="JAIKTU010000015">
    <property type="protein sequence ID" value="MBY0757020.1"/>
    <property type="molecule type" value="Genomic_DNA"/>
</dbReference>
<feature type="transmembrane region" description="Helical" evidence="1">
    <location>
        <begin position="401"/>
        <end position="425"/>
    </location>
</feature>
<sequence length="534" mass="60329">MNNLGTLLKYDLINSYQLNSILNREDKKKFYKTLAFIILMIIAIGSFGVTVFMYFNFMVDPLKSMNMLDIIVAQGFIMSVFIIFGTSIYKAPGLIFGIKDYDMLISLPIKPWIILSVKLINLILVNYAFMAISLIPALVAYFINTKVTFIMILNAVIMYLFIPLIPIAIASIFGFIFTYISSKVRRKNIFSIISAFIVVPGILLLSSNMESIISYITKNATNVNELLNKIYPPVKYYIDGIVNMNFAGVLKFSAISVGIFILFVILLNKVFVKINSNLLESYKKNNFKMKELKEYGVVRTLFNKEVIRYISKPIVILNTSIGMFLYLIMAIGILFVGDGFIGMIFEINTTKELIPLVLIVTTSLFVALSNTTSSSISLEGENFWILKSLPIETIDIFKSKIYLNLAITIVPILIGTPILILALNLTIMESIWLFVIPILVSFYISQMGLIVNLIFPMMIWTSEVVVVKRSISVIIAILIGGLSIATPSFIYYWFSISNVNIYLAIILIILLVVNVILYRVLRGFGTNRLEKIKI</sequence>
<feature type="transmembrane region" description="Helical" evidence="1">
    <location>
        <begin position="34"/>
        <end position="55"/>
    </location>
</feature>
<reference evidence="2 3" key="1">
    <citation type="journal article" date="2021" name="Cell Host Microbe">
        <title>in vivo commensal control of Clostridioides difficile virulence.</title>
        <authorList>
            <person name="Girinathan B.P."/>
            <person name="Dibenedetto N."/>
            <person name="Worley J.N."/>
            <person name="Peltier J."/>
            <person name="Arrieta-Ortiz M.L."/>
            <person name="Rupa Christinal Immanuel S."/>
            <person name="Lavin R."/>
            <person name="Delaney M.L."/>
            <person name="Cummins C."/>
            <person name="Hoffmann M."/>
            <person name="Luo Y."/>
            <person name="Gonzalez-Escalona N."/>
            <person name="Allard M."/>
            <person name="Onderdonk A.B."/>
            <person name="Gerber G.K."/>
            <person name="Sonenshein A.L."/>
            <person name="Baliga N."/>
            <person name="Dupuy B."/>
            <person name="Bry L."/>
        </authorList>
    </citation>
    <scope>NUCLEOTIDE SEQUENCE [LARGE SCALE GENOMIC DNA]</scope>
    <source>
        <strain evidence="2 3">DSM 599</strain>
    </source>
</reference>
<keyword evidence="3" id="KW-1185">Reference proteome</keyword>
<comment type="caution">
    <text evidence="2">The sequence shown here is derived from an EMBL/GenBank/DDBJ whole genome shotgun (WGS) entry which is preliminary data.</text>
</comment>
<keyword evidence="1" id="KW-1133">Transmembrane helix</keyword>